<dbReference type="GO" id="GO:0045892">
    <property type="term" value="P:negative regulation of DNA-templated transcription"/>
    <property type="evidence" value="ECO:0007669"/>
    <property type="project" value="TreeGrafter"/>
</dbReference>
<dbReference type="AlphaFoldDB" id="A0AAX3W559"/>
<dbReference type="Pfam" id="PF07702">
    <property type="entry name" value="UTRA"/>
    <property type="match status" value="1"/>
</dbReference>
<reference evidence="5" key="1">
    <citation type="journal article" date="2023" name="Antibiotics">
        <title>Prevalence and Molecular Characterization of Methicillin-Resistant Staphylococci (MRS) and Mammaliicocci (MRM) in Dromedary Camels from Algeria: First Detection of SCCmec-mecC Hybrid in Methicillin-Resistant Mammaliicoccus lentus.</title>
        <authorList>
            <person name="Belhout C."/>
            <person name="Boyen F."/>
            <person name="Vereecke N."/>
            <person name="Theuns S."/>
            <person name="Taibi N."/>
            <person name="Stegger M."/>
            <person name="de la Fe-Rodriguez P.Y."/>
            <person name="Bouayad L."/>
            <person name="Elgroud R."/>
            <person name="Butaye P."/>
        </authorList>
    </citation>
    <scope>NUCLEOTIDE SEQUENCE</scope>
    <source>
        <strain evidence="5">7048</strain>
    </source>
</reference>
<dbReference type="SMART" id="SM00866">
    <property type="entry name" value="UTRA"/>
    <property type="match status" value="1"/>
</dbReference>
<dbReference type="Proteomes" id="UP001223261">
    <property type="component" value="Chromosome"/>
</dbReference>
<keyword evidence="2" id="KW-0238">DNA-binding</keyword>
<evidence type="ECO:0000256" key="1">
    <source>
        <dbReference type="ARBA" id="ARBA00023015"/>
    </source>
</evidence>
<dbReference type="PANTHER" id="PTHR44846:SF1">
    <property type="entry name" value="MANNOSYL-D-GLYCERATE TRANSPORT_METABOLISM SYSTEM REPRESSOR MNGR-RELATED"/>
    <property type="match status" value="1"/>
</dbReference>
<dbReference type="EMBL" id="CP118848">
    <property type="protein sequence ID" value="WHI60498.1"/>
    <property type="molecule type" value="Genomic_DNA"/>
</dbReference>
<dbReference type="SUPFAM" id="SSF46785">
    <property type="entry name" value="Winged helix' DNA-binding domain"/>
    <property type="match status" value="1"/>
</dbReference>
<dbReference type="SUPFAM" id="SSF64288">
    <property type="entry name" value="Chorismate lyase-like"/>
    <property type="match status" value="1"/>
</dbReference>
<dbReference type="FunFam" id="1.10.10.10:FF:000079">
    <property type="entry name" value="GntR family transcriptional regulator"/>
    <property type="match status" value="1"/>
</dbReference>
<proteinExistence type="predicted"/>
<evidence type="ECO:0000256" key="2">
    <source>
        <dbReference type="ARBA" id="ARBA00023125"/>
    </source>
</evidence>
<dbReference type="InterPro" id="IPR011663">
    <property type="entry name" value="UTRA"/>
</dbReference>
<dbReference type="GO" id="GO:0003700">
    <property type="term" value="F:DNA-binding transcription factor activity"/>
    <property type="evidence" value="ECO:0007669"/>
    <property type="project" value="InterPro"/>
</dbReference>
<dbReference type="InterPro" id="IPR036388">
    <property type="entry name" value="WH-like_DNA-bd_sf"/>
</dbReference>
<dbReference type="PRINTS" id="PR00035">
    <property type="entry name" value="HTHGNTR"/>
</dbReference>
<keyword evidence="3" id="KW-0804">Transcription</keyword>
<accession>A0AAX3W559</accession>
<gene>
    <name evidence="5" type="ORF">PYH69_02400</name>
</gene>
<dbReference type="Gene3D" id="3.40.1410.10">
    <property type="entry name" value="Chorismate lyase-like"/>
    <property type="match status" value="1"/>
</dbReference>
<dbReference type="PROSITE" id="PS50949">
    <property type="entry name" value="HTH_GNTR"/>
    <property type="match status" value="1"/>
</dbReference>
<evidence type="ECO:0000256" key="3">
    <source>
        <dbReference type="ARBA" id="ARBA00023163"/>
    </source>
</evidence>
<organism evidence="5 6">
    <name type="scientific">Mammaliicoccus lentus</name>
    <name type="common">Staphylococcus lentus</name>
    <dbReference type="NCBI Taxonomy" id="42858"/>
    <lineage>
        <taxon>Bacteria</taxon>
        <taxon>Bacillati</taxon>
        <taxon>Bacillota</taxon>
        <taxon>Bacilli</taxon>
        <taxon>Bacillales</taxon>
        <taxon>Staphylococcaceae</taxon>
        <taxon>Mammaliicoccus</taxon>
    </lineage>
</organism>
<dbReference type="SMART" id="SM00345">
    <property type="entry name" value="HTH_GNTR"/>
    <property type="match status" value="1"/>
</dbReference>
<evidence type="ECO:0000313" key="5">
    <source>
        <dbReference type="EMBL" id="WHI60498.1"/>
    </source>
</evidence>
<dbReference type="InterPro" id="IPR028978">
    <property type="entry name" value="Chorismate_lyase_/UTRA_dom_sf"/>
</dbReference>
<dbReference type="PANTHER" id="PTHR44846">
    <property type="entry name" value="MANNOSYL-D-GLYCERATE TRANSPORT/METABOLISM SYSTEM REPRESSOR MNGR-RELATED"/>
    <property type="match status" value="1"/>
</dbReference>
<dbReference type="GO" id="GO:0003677">
    <property type="term" value="F:DNA binding"/>
    <property type="evidence" value="ECO:0007669"/>
    <property type="project" value="UniProtKB-KW"/>
</dbReference>
<dbReference type="Gene3D" id="1.10.10.10">
    <property type="entry name" value="Winged helix-like DNA-binding domain superfamily/Winged helix DNA-binding domain"/>
    <property type="match status" value="1"/>
</dbReference>
<keyword evidence="1" id="KW-0805">Transcription regulation</keyword>
<dbReference type="InterPro" id="IPR036390">
    <property type="entry name" value="WH_DNA-bd_sf"/>
</dbReference>
<dbReference type="Pfam" id="PF00392">
    <property type="entry name" value="GntR"/>
    <property type="match status" value="1"/>
</dbReference>
<dbReference type="InterPro" id="IPR000524">
    <property type="entry name" value="Tscrpt_reg_HTH_GntR"/>
</dbReference>
<sequence length="240" mass="27812">MSKHGRIKEIILNRIKDETYNPNDRIPTEKELCETFEVSRTTVRIALNQLEKEGYLYRVQGRGTFVCEKKVTQALTQTVKKYSDQVAVQGKTAEIKVINLQVVPADDILCKHLSVSKNAPIQKIERIRQANSNITQYEVSYIPWETAPAITQRDAEDSLYRTLKEKYHQPIMRTVEKIEITFADDSIAKLLNYEVNHPCFYIETTTYGQNEKAIEYSNSYFRGDITDFVIERNYINKGDA</sequence>
<evidence type="ECO:0000259" key="4">
    <source>
        <dbReference type="PROSITE" id="PS50949"/>
    </source>
</evidence>
<name>A0AAX3W559_MAMLE</name>
<evidence type="ECO:0000313" key="6">
    <source>
        <dbReference type="Proteomes" id="UP001223261"/>
    </source>
</evidence>
<feature type="domain" description="HTH gntR-type" evidence="4">
    <location>
        <begin position="1"/>
        <end position="69"/>
    </location>
</feature>
<dbReference type="CDD" id="cd07377">
    <property type="entry name" value="WHTH_GntR"/>
    <property type="match status" value="1"/>
</dbReference>
<protein>
    <submittedName>
        <fullName evidence="5">GntR family transcriptional regulator</fullName>
    </submittedName>
</protein>
<dbReference type="InterPro" id="IPR050679">
    <property type="entry name" value="Bact_HTH_transcr_reg"/>
</dbReference>